<keyword evidence="1" id="KW-0808">Transferase</keyword>
<dbReference type="EMBL" id="BJHW01000002">
    <property type="protein sequence ID" value="GDY58228.1"/>
    <property type="molecule type" value="Genomic_DNA"/>
</dbReference>
<dbReference type="Proteomes" id="UP000301309">
    <property type="component" value="Unassembled WGS sequence"/>
</dbReference>
<dbReference type="InterPro" id="IPR014043">
    <property type="entry name" value="Acyl_transferase_dom"/>
</dbReference>
<dbReference type="SMART" id="SM00827">
    <property type="entry name" value="PKS_AT"/>
    <property type="match status" value="1"/>
</dbReference>
<dbReference type="GO" id="GO:0006633">
    <property type="term" value="P:fatty acid biosynthetic process"/>
    <property type="evidence" value="ECO:0007669"/>
    <property type="project" value="TreeGrafter"/>
</dbReference>
<dbReference type="PANTHER" id="PTHR43775:SF51">
    <property type="entry name" value="INACTIVE PHENOLPHTHIOCEROL SYNTHESIS POLYKETIDE SYNTHASE TYPE I PKS1-RELATED"/>
    <property type="match status" value="1"/>
</dbReference>
<evidence type="ECO:0000259" key="3">
    <source>
        <dbReference type="SMART" id="SM00827"/>
    </source>
</evidence>
<dbReference type="Gene3D" id="3.30.70.250">
    <property type="entry name" value="Malonyl-CoA ACP transacylase, ACP-binding"/>
    <property type="match status" value="1"/>
</dbReference>
<sequence length="200" mass="21218">MRSGRVAVLFSGQGSQRAGMGRELYDAFPAFASAFDEVCAGFDGLLERPLREVVFADAVSGEGGGLLDRTVFTQAGLFALEVALFRLMESFGVRADFLAGHSIGEVVAAYVAGVWSLEDACALVAARGQLMQDLPAGGAMASVQAGAEEMDQALGVLRVGSGLGGVVGLRRLMGRIRWWSPVRRLRWPGWLGIGVVWVGR</sequence>
<dbReference type="InterPro" id="IPR050091">
    <property type="entry name" value="PKS_NRPS_Biosynth_Enz"/>
</dbReference>
<dbReference type="AlphaFoldDB" id="A0A4D4LIC0"/>
<dbReference type="InterPro" id="IPR001227">
    <property type="entry name" value="Ac_transferase_dom_sf"/>
</dbReference>
<reference evidence="4 5" key="1">
    <citation type="journal article" date="2020" name="Int. J. Syst. Evol. Microbiol.">
        <title>Reclassification of Streptomyces castelarensis and Streptomyces sporoclivatus as later heterotypic synonyms of Streptomyces antimycoticus.</title>
        <authorList>
            <person name="Komaki H."/>
            <person name="Tamura T."/>
        </authorList>
    </citation>
    <scope>NUCLEOTIDE SEQUENCE [LARGE SCALE GENOMIC DNA]</scope>
    <source>
        <strain evidence="4 5">NBRC 13459</strain>
    </source>
</reference>
<evidence type="ECO:0000256" key="2">
    <source>
        <dbReference type="ARBA" id="ARBA00023268"/>
    </source>
</evidence>
<dbReference type="GO" id="GO:0004312">
    <property type="term" value="F:fatty acid synthase activity"/>
    <property type="evidence" value="ECO:0007669"/>
    <property type="project" value="TreeGrafter"/>
</dbReference>
<protein>
    <recommendedName>
        <fullName evidence="3">Malonyl-CoA:ACP transacylase (MAT) domain-containing protein</fullName>
    </recommendedName>
</protein>
<keyword evidence="5" id="KW-1185">Reference proteome</keyword>
<name>A0A4D4LIC0_STRVO</name>
<evidence type="ECO:0000256" key="1">
    <source>
        <dbReference type="ARBA" id="ARBA00022679"/>
    </source>
</evidence>
<dbReference type="Pfam" id="PF00698">
    <property type="entry name" value="Acyl_transf_1"/>
    <property type="match status" value="1"/>
</dbReference>
<dbReference type="InterPro" id="IPR016035">
    <property type="entry name" value="Acyl_Trfase/lysoPLipase"/>
</dbReference>
<proteinExistence type="predicted"/>
<comment type="caution">
    <text evidence="4">The sequence shown here is derived from an EMBL/GenBank/DDBJ whole genome shotgun (WGS) entry which is preliminary data.</text>
</comment>
<gene>
    <name evidence="4" type="ORF">SVIO_088510</name>
</gene>
<keyword evidence="2" id="KW-0511">Multifunctional enzyme</keyword>
<feature type="domain" description="Malonyl-CoA:ACP transacylase (MAT)" evidence="3">
    <location>
        <begin position="9"/>
        <end position="196"/>
    </location>
</feature>
<dbReference type="PANTHER" id="PTHR43775">
    <property type="entry name" value="FATTY ACID SYNTHASE"/>
    <property type="match status" value="1"/>
</dbReference>
<evidence type="ECO:0000313" key="5">
    <source>
        <dbReference type="Proteomes" id="UP000301309"/>
    </source>
</evidence>
<dbReference type="Gene3D" id="3.40.366.10">
    <property type="entry name" value="Malonyl-Coenzyme A Acyl Carrier Protein, domain 2"/>
    <property type="match status" value="1"/>
</dbReference>
<dbReference type="SUPFAM" id="SSF52151">
    <property type="entry name" value="FabD/lysophospholipase-like"/>
    <property type="match status" value="1"/>
</dbReference>
<evidence type="ECO:0000313" key="4">
    <source>
        <dbReference type="EMBL" id="GDY58228.1"/>
    </source>
</evidence>
<accession>A0A4D4LIC0</accession>
<organism evidence="4 5">
    <name type="scientific">Streptomyces violaceusniger</name>
    <dbReference type="NCBI Taxonomy" id="68280"/>
    <lineage>
        <taxon>Bacteria</taxon>
        <taxon>Bacillati</taxon>
        <taxon>Actinomycetota</taxon>
        <taxon>Actinomycetes</taxon>
        <taxon>Kitasatosporales</taxon>
        <taxon>Streptomycetaceae</taxon>
        <taxon>Streptomyces</taxon>
        <taxon>Streptomyces violaceusniger group</taxon>
    </lineage>
</organism>